<dbReference type="AlphaFoldDB" id="A0A2X0N489"/>
<evidence type="ECO:0000313" key="1">
    <source>
        <dbReference type="EMBL" id="SGZ09292.1"/>
    </source>
</evidence>
<proteinExistence type="predicted"/>
<sequence length="102" mass="11475">MRDFKSGPDPGIIPGLFAHLTLPTRFSCRLTKESAYDLVDHDWITSVFRAIGAPERFIGFLSVIYTSVSLRYIINGHLRSEAVCLLCGLGQEHKSNPLFKKH</sequence>
<dbReference type="EMBL" id="FQNC01000069">
    <property type="protein sequence ID" value="SGZ09292.1"/>
    <property type="molecule type" value="Genomic_DNA"/>
</dbReference>
<protein>
    <submittedName>
        <fullName evidence="1">BQ5605_C030g10861 protein</fullName>
    </submittedName>
</protein>
<name>A0A2X0N489_9BASI</name>
<reference evidence="1 2" key="1">
    <citation type="submission" date="2016-11" db="EMBL/GenBank/DDBJ databases">
        <authorList>
            <person name="Jaros S."/>
            <person name="Januszkiewicz K."/>
            <person name="Wedrychowicz H."/>
        </authorList>
    </citation>
    <scope>NUCLEOTIDE SEQUENCE [LARGE SCALE GENOMIC DNA]</scope>
</reference>
<gene>
    <name evidence="1" type="primary">BQ5605_C030g10861</name>
    <name evidence="1" type="ORF">BQ5605_C030G10861</name>
</gene>
<dbReference type="Proteomes" id="UP000249464">
    <property type="component" value="Unassembled WGS sequence"/>
</dbReference>
<organism evidence="1 2">
    <name type="scientific">Microbotryum silenes-dioicae</name>
    <dbReference type="NCBI Taxonomy" id="796604"/>
    <lineage>
        <taxon>Eukaryota</taxon>
        <taxon>Fungi</taxon>
        <taxon>Dikarya</taxon>
        <taxon>Basidiomycota</taxon>
        <taxon>Pucciniomycotina</taxon>
        <taxon>Microbotryomycetes</taxon>
        <taxon>Microbotryales</taxon>
        <taxon>Microbotryaceae</taxon>
        <taxon>Microbotryum</taxon>
    </lineage>
</organism>
<keyword evidence="2" id="KW-1185">Reference proteome</keyword>
<accession>A0A2X0N489</accession>
<evidence type="ECO:0000313" key="2">
    <source>
        <dbReference type="Proteomes" id="UP000249464"/>
    </source>
</evidence>